<feature type="transmembrane region" description="Helical" evidence="2">
    <location>
        <begin position="610"/>
        <end position="632"/>
    </location>
</feature>
<accession>A0A430MB50</accession>
<keyword evidence="2" id="KW-0472">Membrane</keyword>
<proteinExistence type="predicted"/>
<dbReference type="Proteomes" id="UP000287124">
    <property type="component" value="Unassembled WGS sequence"/>
</dbReference>
<evidence type="ECO:0000256" key="2">
    <source>
        <dbReference type="SAM" id="Phobius"/>
    </source>
</evidence>
<protein>
    <submittedName>
        <fullName evidence="3">Uncharacterized protein</fullName>
    </submittedName>
</protein>
<evidence type="ECO:0000313" key="3">
    <source>
        <dbReference type="EMBL" id="RTE85237.1"/>
    </source>
</evidence>
<name>A0A430MB50_9HYPO</name>
<reference evidence="3 4" key="1">
    <citation type="submission" date="2017-06" db="EMBL/GenBank/DDBJ databases">
        <title>Comparative genomic analysis of Ambrosia Fusariam Clade fungi.</title>
        <authorList>
            <person name="Stajich J.E."/>
            <person name="Carrillo J."/>
            <person name="Kijimoto T."/>
            <person name="Eskalen A."/>
            <person name="O'Donnell K."/>
            <person name="Kasson M."/>
        </authorList>
    </citation>
    <scope>NUCLEOTIDE SEQUENCE [LARGE SCALE GENOMIC DNA]</scope>
    <source>
        <strain evidence="3 4">UCR1854</strain>
    </source>
</reference>
<organism evidence="3 4">
    <name type="scientific">Fusarium euwallaceae</name>
    <dbReference type="NCBI Taxonomy" id="1147111"/>
    <lineage>
        <taxon>Eukaryota</taxon>
        <taxon>Fungi</taxon>
        <taxon>Dikarya</taxon>
        <taxon>Ascomycota</taxon>
        <taxon>Pezizomycotina</taxon>
        <taxon>Sordariomycetes</taxon>
        <taxon>Hypocreomycetidae</taxon>
        <taxon>Hypocreales</taxon>
        <taxon>Nectriaceae</taxon>
        <taxon>Fusarium</taxon>
        <taxon>Fusarium solani species complex</taxon>
    </lineage>
</organism>
<gene>
    <name evidence="3" type="ORF">BHE90_000246</name>
</gene>
<feature type="transmembrane region" description="Helical" evidence="2">
    <location>
        <begin position="20"/>
        <end position="41"/>
    </location>
</feature>
<feature type="transmembrane region" description="Helical" evidence="2">
    <location>
        <begin position="129"/>
        <end position="154"/>
    </location>
</feature>
<dbReference type="AlphaFoldDB" id="A0A430MB50"/>
<evidence type="ECO:0000256" key="1">
    <source>
        <dbReference type="SAM" id="MobiDB-lite"/>
    </source>
</evidence>
<comment type="caution">
    <text evidence="3">The sequence shown here is derived from an EMBL/GenBank/DDBJ whole genome shotgun (WGS) entry which is preliminary data.</text>
</comment>
<sequence length="771" mass="84083">MSPQSQSSTTAGSAFARLGVHILPILTSVTIISLNLGGLYLGRGTLPGPVIDLSITSAMLQVVAKLQELLIVASLTSVVFNTIRDQLVSTMGVPLNLLSVGFMFSHLSFFWSMEFWGALRSQLPLSTKILTALLLVAAGIISATAGPSVAVLLVPRYHDWDAGGSDFSLRGTVDQIFPDRLTNITTSPSRDEILTSLCLSPNATNSALCPSAGFLSLMSHVISFPKLENGFDKGPTPRVIHGPFGWYSVTVDSNLAAVPLSLLVGNPRGAACQASVIAPYLPAMMYQTALKEDWNSVIGNTFWESGNAESWGRTQYNWHKSSTLKTLSQIPIVRTGCSLAQNISAEGTNISFPIMPEHSCWNETASLNVSQLDNEPSDRLRVTWTQLPREFGSTSTGMIFEAPWVDNGTSRVVVGCSIDARWAKGRVDAQQGHVSETETLRYRELRGELQTPFRPPTDGSWRPITFDASWLRLLTPPQRDRSTGLDSNAFQSILENSDILDQHLNNADNPTETWNDDKDGSLNRTLYLEWITALVIASGISRHGIDGALNMTGDVRSWTLLDYSKRPDFNKRLVAGKTALQQPNGTEFTSFFTSISINGLAYKANSITDYLAITVLLAHIVLVLGHSVYVVYTRRSSDAWDSVMEMLILAHNSQPTSYALRNTSAGIRSLETFKKMAVVRVTRPEDADAEVPMQSGGRVELVVLEDEDILGSGDQQVSILPDQTAPISTSTTAISLLPQKGQAGSKDSSIRSRKLRDPAEFQKVQPNLAYS</sequence>
<keyword evidence="2" id="KW-0812">Transmembrane</keyword>
<feature type="region of interest" description="Disordered" evidence="1">
    <location>
        <begin position="734"/>
        <end position="771"/>
    </location>
</feature>
<evidence type="ECO:0000313" key="4">
    <source>
        <dbReference type="Proteomes" id="UP000287124"/>
    </source>
</evidence>
<keyword evidence="2" id="KW-1133">Transmembrane helix</keyword>
<feature type="transmembrane region" description="Helical" evidence="2">
    <location>
        <begin position="95"/>
        <end position="117"/>
    </location>
</feature>
<keyword evidence="4" id="KW-1185">Reference proteome</keyword>
<dbReference type="EMBL" id="MIKF01000002">
    <property type="protein sequence ID" value="RTE85237.1"/>
    <property type="molecule type" value="Genomic_DNA"/>
</dbReference>